<dbReference type="OMA" id="MSHAICY"/>
<dbReference type="SUPFAM" id="SSF103473">
    <property type="entry name" value="MFS general substrate transporter"/>
    <property type="match status" value="1"/>
</dbReference>
<dbReference type="Pfam" id="PF07690">
    <property type="entry name" value="MFS_1"/>
    <property type="match status" value="1"/>
</dbReference>
<dbReference type="InterPro" id="IPR050327">
    <property type="entry name" value="Proton-linked_MCT"/>
</dbReference>
<dbReference type="Gene3D" id="1.20.1250.20">
    <property type="entry name" value="MFS general substrate transporter like domains"/>
    <property type="match status" value="2"/>
</dbReference>
<dbReference type="OrthoDB" id="2213137at2759"/>
<feature type="transmembrane region" description="Helical" evidence="2">
    <location>
        <begin position="397"/>
        <end position="415"/>
    </location>
</feature>
<evidence type="ECO:0000256" key="1">
    <source>
        <dbReference type="ARBA" id="ARBA00004141"/>
    </source>
</evidence>
<dbReference type="RefSeq" id="XP_038073628.1">
    <property type="nucleotide sequence ID" value="XM_038217700.1"/>
</dbReference>
<feature type="transmembrane region" description="Helical" evidence="2">
    <location>
        <begin position="76"/>
        <end position="95"/>
    </location>
</feature>
<feature type="transmembrane region" description="Helical" evidence="2">
    <location>
        <begin position="161"/>
        <end position="183"/>
    </location>
</feature>
<evidence type="ECO:0000313" key="5">
    <source>
        <dbReference type="Proteomes" id="UP000887568"/>
    </source>
</evidence>
<feature type="transmembrane region" description="Helical" evidence="2">
    <location>
        <begin position="371"/>
        <end position="391"/>
    </location>
</feature>
<feature type="transmembrane region" description="Helical" evidence="2">
    <location>
        <begin position="273"/>
        <end position="291"/>
    </location>
</feature>
<feature type="transmembrane region" description="Helical" evidence="2">
    <location>
        <begin position="7"/>
        <end position="26"/>
    </location>
</feature>
<protein>
    <recommendedName>
        <fullName evidence="3">Major facilitator superfamily (MFS) profile domain-containing protein</fullName>
    </recommendedName>
</protein>
<dbReference type="PANTHER" id="PTHR11360">
    <property type="entry name" value="MONOCARBOXYLATE TRANSPORTER"/>
    <property type="match status" value="1"/>
</dbReference>
<dbReference type="PROSITE" id="PS50850">
    <property type="entry name" value="MFS"/>
    <property type="match status" value="1"/>
</dbReference>
<accession>A0A914BBM2</accession>
<dbReference type="Proteomes" id="UP000887568">
    <property type="component" value="Unplaced"/>
</dbReference>
<sequence>MNTDGSYGWVVVWATFAATLLEFGTFKSFSIFLTPVHESLDCPVTVVGTVFAMVQTICYLMVPLTGKATTYYGCRCFVVAGGAFNFAGLLVSSVSTSIGPFAVGMTLLGIGFGLSYTPLVITVFMYFPTRFALANGVLTSGAAIGMMVIPPLAELLIATYGWPWAMALLAAVNFNVCACGALVRPPSAIYRKLRGVQDDEDPSGVSNTTQLTFRDRVFAFLKDIPEKLSLDIVVLAPMYNIYLLLWFLNGLVYSAWLIYLIPHAISRGIDSSWAGFLATAGGIGNLVVRVVHGPAIDRGYITAVRLFILLTVMNAIAFYVDLVSYDFYSVLAILALINGAGLGTIGIILMPVAQEVLSEADLSLKGYMLSLPFFALGETCGGAIAGVFYEVTGNYDTAFFFLGVISTCIVVVLITERTFASWSKRGR</sequence>
<feature type="transmembrane region" description="Helical" evidence="2">
    <location>
        <begin position="131"/>
        <end position="149"/>
    </location>
</feature>
<dbReference type="GeneID" id="119741802"/>
<feature type="transmembrane region" description="Helical" evidence="2">
    <location>
        <begin position="46"/>
        <end position="64"/>
    </location>
</feature>
<evidence type="ECO:0000313" key="4">
    <source>
        <dbReference type="EnsemblMetazoa" id="XP_038073628.1"/>
    </source>
</evidence>
<proteinExistence type="predicted"/>
<dbReference type="InterPro" id="IPR036259">
    <property type="entry name" value="MFS_trans_sf"/>
</dbReference>
<keyword evidence="2" id="KW-0812">Transmembrane</keyword>
<feature type="transmembrane region" description="Helical" evidence="2">
    <location>
        <begin position="101"/>
        <end position="124"/>
    </location>
</feature>
<dbReference type="EnsemblMetazoa" id="XM_038217700.1">
    <property type="protein sequence ID" value="XP_038073628.1"/>
    <property type="gene ID" value="LOC119741802"/>
</dbReference>
<dbReference type="InterPro" id="IPR011701">
    <property type="entry name" value="MFS"/>
</dbReference>
<dbReference type="PANTHER" id="PTHR11360:SF303">
    <property type="entry name" value="MAJOR FACILITATOR SUPERFAMILY (MFS) PROFILE DOMAIN-CONTAINING PROTEIN"/>
    <property type="match status" value="1"/>
</dbReference>
<dbReference type="InterPro" id="IPR020846">
    <property type="entry name" value="MFS_dom"/>
</dbReference>
<dbReference type="GO" id="GO:0008028">
    <property type="term" value="F:monocarboxylic acid transmembrane transporter activity"/>
    <property type="evidence" value="ECO:0007669"/>
    <property type="project" value="TreeGrafter"/>
</dbReference>
<dbReference type="AlphaFoldDB" id="A0A914BBM2"/>
<evidence type="ECO:0000256" key="2">
    <source>
        <dbReference type="SAM" id="Phobius"/>
    </source>
</evidence>
<organism evidence="4 5">
    <name type="scientific">Patiria miniata</name>
    <name type="common">Bat star</name>
    <name type="synonym">Asterina miniata</name>
    <dbReference type="NCBI Taxonomy" id="46514"/>
    <lineage>
        <taxon>Eukaryota</taxon>
        <taxon>Metazoa</taxon>
        <taxon>Echinodermata</taxon>
        <taxon>Eleutherozoa</taxon>
        <taxon>Asterozoa</taxon>
        <taxon>Asteroidea</taxon>
        <taxon>Valvatacea</taxon>
        <taxon>Valvatida</taxon>
        <taxon>Asterinidae</taxon>
        <taxon>Patiria</taxon>
    </lineage>
</organism>
<reference evidence="4" key="1">
    <citation type="submission" date="2022-11" db="UniProtKB">
        <authorList>
            <consortium name="EnsemblMetazoa"/>
        </authorList>
    </citation>
    <scope>IDENTIFICATION</scope>
</reference>
<evidence type="ECO:0000259" key="3">
    <source>
        <dbReference type="PROSITE" id="PS50850"/>
    </source>
</evidence>
<comment type="subcellular location">
    <subcellularLocation>
        <location evidence="1">Membrane</location>
        <topology evidence="1">Multi-pass membrane protein</topology>
    </subcellularLocation>
</comment>
<feature type="domain" description="Major facilitator superfamily (MFS) profile" evidence="3">
    <location>
        <begin position="10"/>
        <end position="421"/>
    </location>
</feature>
<dbReference type="GO" id="GO:0016020">
    <property type="term" value="C:membrane"/>
    <property type="evidence" value="ECO:0007669"/>
    <property type="project" value="UniProtKB-SubCell"/>
</dbReference>
<feature type="transmembrane region" description="Helical" evidence="2">
    <location>
        <begin position="241"/>
        <end position="261"/>
    </location>
</feature>
<feature type="transmembrane region" description="Helical" evidence="2">
    <location>
        <begin position="303"/>
        <end position="322"/>
    </location>
</feature>
<feature type="transmembrane region" description="Helical" evidence="2">
    <location>
        <begin position="328"/>
        <end position="350"/>
    </location>
</feature>
<keyword evidence="2" id="KW-0472">Membrane</keyword>
<keyword evidence="2" id="KW-1133">Transmembrane helix</keyword>
<keyword evidence="5" id="KW-1185">Reference proteome</keyword>
<name>A0A914BBM2_PATMI</name>